<accession>A0A923MDP3</accession>
<dbReference type="GO" id="GO:0046872">
    <property type="term" value="F:metal ion binding"/>
    <property type="evidence" value="ECO:0007669"/>
    <property type="project" value="InterPro"/>
</dbReference>
<dbReference type="Gene3D" id="1.20.1260.10">
    <property type="match status" value="1"/>
</dbReference>
<dbReference type="InterPro" id="IPR009078">
    <property type="entry name" value="Ferritin-like_SF"/>
</dbReference>
<dbReference type="GO" id="GO:0016491">
    <property type="term" value="F:oxidoreductase activity"/>
    <property type="evidence" value="ECO:0007669"/>
    <property type="project" value="InterPro"/>
</dbReference>
<dbReference type="Proteomes" id="UP000596827">
    <property type="component" value="Unassembled WGS sequence"/>
</dbReference>
<comment type="caution">
    <text evidence="2">The sequence shown here is derived from an EMBL/GenBank/DDBJ whole genome shotgun (WGS) entry which is preliminary data.</text>
</comment>
<evidence type="ECO:0000313" key="3">
    <source>
        <dbReference type="Proteomes" id="UP000596827"/>
    </source>
</evidence>
<dbReference type="SUPFAM" id="SSF47240">
    <property type="entry name" value="Ferritin-like"/>
    <property type="match status" value="1"/>
</dbReference>
<protein>
    <submittedName>
        <fullName evidence="2">Ferritin family protein</fullName>
    </submittedName>
</protein>
<dbReference type="CDD" id="cd01045">
    <property type="entry name" value="Ferritin_like_AB"/>
    <property type="match status" value="1"/>
</dbReference>
<dbReference type="InterPro" id="IPR003251">
    <property type="entry name" value="Rr_diiron-bd_dom"/>
</dbReference>
<feature type="domain" description="Rubrerythrin diiron-binding" evidence="1">
    <location>
        <begin position="12"/>
        <end position="142"/>
    </location>
</feature>
<dbReference type="Pfam" id="PF02915">
    <property type="entry name" value="Rubrerythrin"/>
    <property type="match status" value="1"/>
</dbReference>
<dbReference type="EMBL" id="JACORU010000015">
    <property type="protein sequence ID" value="MBC5768115.1"/>
    <property type="molecule type" value="Genomic_DNA"/>
</dbReference>
<evidence type="ECO:0000259" key="1">
    <source>
        <dbReference type="Pfam" id="PF02915"/>
    </source>
</evidence>
<evidence type="ECO:0000313" key="2">
    <source>
        <dbReference type="EMBL" id="MBC5768115.1"/>
    </source>
</evidence>
<dbReference type="RefSeq" id="WP_187084604.1">
    <property type="nucleotide sequence ID" value="NZ_JACORU010000015.1"/>
</dbReference>
<dbReference type="AlphaFoldDB" id="A0A923MDP3"/>
<gene>
    <name evidence="2" type="ORF">H8R02_26865</name>
</gene>
<reference evidence="2" key="1">
    <citation type="submission" date="2020-08" db="EMBL/GenBank/DDBJ databases">
        <title>Ramlibacter sp. GTP1 16S ribosomal RNA gene genome sequencing and assembly.</title>
        <authorList>
            <person name="Kang M."/>
        </authorList>
    </citation>
    <scope>NUCLEOTIDE SEQUENCE</scope>
    <source>
        <strain evidence="2">GTP1</strain>
    </source>
</reference>
<dbReference type="InterPro" id="IPR012347">
    <property type="entry name" value="Ferritin-like"/>
</dbReference>
<keyword evidence="3" id="KW-1185">Reference proteome</keyword>
<proteinExistence type="predicted"/>
<name>A0A923MDP3_9BURK</name>
<sequence length="166" mass="18423">MTAVGTPKTIAELMAQAYAMERDAVARYREFADVMQVHNNPEVAALFCALADQEALHAEQIAGAMGWAAPPASIAQRAPGAPSLDDAHYLMQPWHVLQLALQAEQQACDFFGGIAARCTDDELREAARELEEEERGHIEILRTWIERIPLPAGNWDDDPDPPRYNE</sequence>
<organism evidence="2 3">
    <name type="scientific">Ramlibacter albus</name>
    <dbReference type="NCBI Taxonomy" id="2079448"/>
    <lineage>
        <taxon>Bacteria</taxon>
        <taxon>Pseudomonadati</taxon>
        <taxon>Pseudomonadota</taxon>
        <taxon>Betaproteobacteria</taxon>
        <taxon>Burkholderiales</taxon>
        <taxon>Comamonadaceae</taxon>
        <taxon>Ramlibacter</taxon>
    </lineage>
</organism>